<proteinExistence type="predicted"/>
<evidence type="ECO:0000313" key="1">
    <source>
        <dbReference type="EMBL" id="OBZ78200.1"/>
    </source>
</evidence>
<name>A0A1C7MMW6_GRIFR</name>
<accession>A0A1C7MMW6</accession>
<comment type="caution">
    <text evidence="1">The sequence shown here is derived from an EMBL/GenBank/DDBJ whole genome shotgun (WGS) entry which is preliminary data.</text>
</comment>
<reference evidence="1 2" key="1">
    <citation type="submission" date="2016-03" db="EMBL/GenBank/DDBJ databases">
        <title>Whole genome sequencing of Grifola frondosa 9006-11.</title>
        <authorList>
            <person name="Min B."/>
            <person name="Park H."/>
            <person name="Kim J.-G."/>
            <person name="Cho H."/>
            <person name="Oh Y.-L."/>
            <person name="Kong W.-S."/>
            <person name="Choi I.-G."/>
        </authorList>
    </citation>
    <scope>NUCLEOTIDE SEQUENCE [LARGE SCALE GENOMIC DNA]</scope>
    <source>
        <strain evidence="1 2">9006-11</strain>
    </source>
</reference>
<organism evidence="1 2">
    <name type="scientific">Grifola frondosa</name>
    <name type="common">Maitake</name>
    <name type="synonym">Polyporus frondosus</name>
    <dbReference type="NCBI Taxonomy" id="5627"/>
    <lineage>
        <taxon>Eukaryota</taxon>
        <taxon>Fungi</taxon>
        <taxon>Dikarya</taxon>
        <taxon>Basidiomycota</taxon>
        <taxon>Agaricomycotina</taxon>
        <taxon>Agaricomycetes</taxon>
        <taxon>Polyporales</taxon>
        <taxon>Grifolaceae</taxon>
        <taxon>Grifola</taxon>
    </lineage>
</organism>
<protein>
    <submittedName>
        <fullName evidence="1">Uncharacterized protein</fullName>
    </submittedName>
</protein>
<dbReference type="Proteomes" id="UP000092993">
    <property type="component" value="Unassembled WGS sequence"/>
</dbReference>
<evidence type="ECO:0000313" key="2">
    <source>
        <dbReference type="Proteomes" id="UP000092993"/>
    </source>
</evidence>
<dbReference type="EMBL" id="LUGG01000002">
    <property type="protein sequence ID" value="OBZ78200.1"/>
    <property type="molecule type" value="Genomic_DNA"/>
</dbReference>
<sequence length="127" mass="14433">MGVSSTLSTLSTQKVLQALLKRLWRHCHLLTTLLGSRLAVAGLEHNSQQIRCLSRPATQPLKFYLHPLCTVRAQNMDDNEMNVDPDFSPQSPSQWIANARRSRYSSDTDHINCPANTNPFPRLQIFF</sequence>
<gene>
    <name evidence="1" type="ORF">A0H81_01771</name>
</gene>
<keyword evidence="2" id="KW-1185">Reference proteome</keyword>
<dbReference type="AlphaFoldDB" id="A0A1C7MMW6"/>